<evidence type="ECO:0000256" key="5">
    <source>
        <dbReference type="ARBA" id="ARBA00022989"/>
    </source>
</evidence>
<comment type="subcellular location">
    <subcellularLocation>
        <location evidence="1">Cell membrane</location>
        <topology evidence="1">Multi-pass membrane protein</topology>
    </subcellularLocation>
</comment>
<feature type="transmembrane region" description="Helical" evidence="7">
    <location>
        <begin position="348"/>
        <end position="370"/>
    </location>
</feature>
<evidence type="ECO:0000256" key="4">
    <source>
        <dbReference type="ARBA" id="ARBA00022692"/>
    </source>
</evidence>
<keyword evidence="2" id="KW-0813">Transport</keyword>
<dbReference type="PANTHER" id="PTHR23513">
    <property type="entry name" value="INTEGRAL MEMBRANE EFFLUX PROTEIN-RELATED"/>
    <property type="match status" value="1"/>
</dbReference>
<dbReference type="Proteomes" id="UP000831151">
    <property type="component" value="Chromosome"/>
</dbReference>
<keyword evidence="4 7" id="KW-0812">Transmembrane</keyword>
<dbReference type="Pfam" id="PF07690">
    <property type="entry name" value="MFS_1"/>
    <property type="match status" value="1"/>
</dbReference>
<feature type="transmembrane region" description="Helical" evidence="7">
    <location>
        <begin position="291"/>
        <end position="310"/>
    </location>
</feature>
<protein>
    <submittedName>
        <fullName evidence="9">MFS transporter</fullName>
    </submittedName>
</protein>
<sequence length="417" mass="46108">MFKKDKEKKKFIRSKDFYILLLGRLITNFGDSLYAIASTLLVYKMSGSTFYSGLTLFLTSSTAIVQLLLSPILDRINMKKFLINSQIIQAVLILLIPLLHSLNALEVYHIMIIMPIISLINQLVYPGQISLLPKILSEDELVTANSLMTMAYQGSNAIFDTLAGITISSFGFMAAFYTDSVTFIITAILFTFLSRSLSEYNINKKKDNENFIKNHFAELKEGLALFKDSRIYALVFGVVFINFAATSISAVLPAFASDEIYYSLMLAAMGAGVLIGSLFSSFSIFKKCPLGKLYICGMLILSIFWSDVSYFSNNMILAVILYGLGWFVVGVVNVYAQTMVQILVPRDKLGSAMGAMVGISTFMAPLGALMGGALGEYLGSPMTILLASFIILAVAVYWIFNNSIRKLPSVNNFHEVF</sequence>
<name>A0A9E7IVD1_9FIRM</name>
<feature type="transmembrane region" description="Helical" evidence="7">
    <location>
        <begin position="81"/>
        <end position="101"/>
    </location>
</feature>
<reference evidence="9" key="1">
    <citation type="submission" date="2022-04" db="EMBL/GenBank/DDBJ databases">
        <title>Complete genome sequences of Ezakiella coagulans and Fenollaria massiliensis.</title>
        <authorList>
            <person name="France M.T."/>
            <person name="Clifford J."/>
            <person name="Narina S."/>
            <person name="Rutt L."/>
            <person name="Ravel J."/>
        </authorList>
    </citation>
    <scope>NUCLEOTIDE SEQUENCE</scope>
    <source>
        <strain evidence="9">C0061C2</strain>
    </source>
</reference>
<keyword evidence="3" id="KW-1003">Cell membrane</keyword>
<dbReference type="GO" id="GO:0022857">
    <property type="term" value="F:transmembrane transporter activity"/>
    <property type="evidence" value="ECO:0007669"/>
    <property type="project" value="InterPro"/>
</dbReference>
<feature type="transmembrane region" description="Helical" evidence="7">
    <location>
        <begin position="21"/>
        <end position="43"/>
    </location>
</feature>
<dbReference type="SUPFAM" id="SSF103473">
    <property type="entry name" value="MFS general substrate transporter"/>
    <property type="match status" value="1"/>
</dbReference>
<dbReference type="InterPro" id="IPR020846">
    <property type="entry name" value="MFS_dom"/>
</dbReference>
<dbReference type="PROSITE" id="PS50850">
    <property type="entry name" value="MFS"/>
    <property type="match status" value="1"/>
</dbReference>
<feature type="domain" description="Major facilitator superfamily (MFS) profile" evidence="8">
    <location>
        <begin position="16"/>
        <end position="405"/>
    </location>
</feature>
<feature type="transmembrane region" description="Helical" evidence="7">
    <location>
        <begin position="181"/>
        <end position="198"/>
    </location>
</feature>
<feature type="transmembrane region" description="Helical" evidence="7">
    <location>
        <begin position="107"/>
        <end position="125"/>
    </location>
</feature>
<dbReference type="Gene3D" id="1.20.1250.20">
    <property type="entry name" value="MFS general substrate transporter like domains"/>
    <property type="match status" value="1"/>
</dbReference>
<evidence type="ECO:0000256" key="7">
    <source>
        <dbReference type="SAM" id="Phobius"/>
    </source>
</evidence>
<feature type="transmembrane region" description="Helical" evidence="7">
    <location>
        <begin position="157"/>
        <end position="175"/>
    </location>
</feature>
<feature type="transmembrane region" description="Helical" evidence="7">
    <location>
        <begin position="49"/>
        <end position="69"/>
    </location>
</feature>
<evidence type="ECO:0000256" key="2">
    <source>
        <dbReference type="ARBA" id="ARBA00022448"/>
    </source>
</evidence>
<accession>A0A9E7IVD1</accession>
<feature type="transmembrane region" description="Helical" evidence="7">
    <location>
        <begin position="260"/>
        <end position="279"/>
    </location>
</feature>
<evidence type="ECO:0000256" key="3">
    <source>
        <dbReference type="ARBA" id="ARBA00022475"/>
    </source>
</evidence>
<dbReference type="EMBL" id="CP096649">
    <property type="protein sequence ID" value="UQK59527.1"/>
    <property type="molecule type" value="Genomic_DNA"/>
</dbReference>
<dbReference type="CDD" id="cd06173">
    <property type="entry name" value="MFS_MefA_like"/>
    <property type="match status" value="1"/>
</dbReference>
<keyword evidence="10" id="KW-1185">Reference proteome</keyword>
<dbReference type="KEGG" id="fms:M1R53_02465"/>
<dbReference type="GO" id="GO:0005886">
    <property type="term" value="C:plasma membrane"/>
    <property type="evidence" value="ECO:0007669"/>
    <property type="project" value="UniProtKB-SubCell"/>
</dbReference>
<dbReference type="RefSeq" id="WP_249242944.1">
    <property type="nucleotide sequence ID" value="NZ_CP096649.1"/>
</dbReference>
<evidence type="ECO:0000259" key="8">
    <source>
        <dbReference type="PROSITE" id="PS50850"/>
    </source>
</evidence>
<dbReference type="AlphaFoldDB" id="A0A9E7IVD1"/>
<feature type="transmembrane region" description="Helical" evidence="7">
    <location>
        <begin position="231"/>
        <end position="254"/>
    </location>
</feature>
<organism evidence="9 10">
    <name type="scientific">Fenollaria massiliensis</name>
    <dbReference type="NCBI Taxonomy" id="938288"/>
    <lineage>
        <taxon>Bacteria</taxon>
        <taxon>Bacillati</taxon>
        <taxon>Bacillota</taxon>
        <taxon>Clostridia</taxon>
        <taxon>Eubacteriales</taxon>
        <taxon>Fenollaria</taxon>
    </lineage>
</organism>
<dbReference type="PANTHER" id="PTHR23513:SF6">
    <property type="entry name" value="MAJOR FACILITATOR SUPERFAMILY ASSOCIATED DOMAIN-CONTAINING PROTEIN"/>
    <property type="match status" value="1"/>
</dbReference>
<evidence type="ECO:0000313" key="9">
    <source>
        <dbReference type="EMBL" id="UQK59527.1"/>
    </source>
</evidence>
<dbReference type="InterPro" id="IPR011701">
    <property type="entry name" value="MFS"/>
</dbReference>
<gene>
    <name evidence="9" type="ORF">M1R53_02465</name>
</gene>
<feature type="transmembrane region" description="Helical" evidence="7">
    <location>
        <begin position="316"/>
        <end position="336"/>
    </location>
</feature>
<keyword evidence="6 7" id="KW-0472">Membrane</keyword>
<keyword evidence="5 7" id="KW-1133">Transmembrane helix</keyword>
<proteinExistence type="predicted"/>
<evidence type="ECO:0000256" key="6">
    <source>
        <dbReference type="ARBA" id="ARBA00023136"/>
    </source>
</evidence>
<feature type="transmembrane region" description="Helical" evidence="7">
    <location>
        <begin position="382"/>
        <end position="400"/>
    </location>
</feature>
<dbReference type="InterPro" id="IPR036259">
    <property type="entry name" value="MFS_trans_sf"/>
</dbReference>
<evidence type="ECO:0000313" key="10">
    <source>
        <dbReference type="Proteomes" id="UP000831151"/>
    </source>
</evidence>
<evidence type="ECO:0000256" key="1">
    <source>
        <dbReference type="ARBA" id="ARBA00004651"/>
    </source>
</evidence>